<proteinExistence type="predicted"/>
<feature type="compositionally biased region" description="Basic and acidic residues" evidence="2">
    <location>
        <begin position="490"/>
        <end position="511"/>
    </location>
</feature>
<dbReference type="InterPro" id="IPR011989">
    <property type="entry name" value="ARM-like"/>
</dbReference>
<accession>A0AAF3J5U2</accession>
<dbReference type="WBParaSite" id="MBELARI_LOCUS18058">
    <property type="protein sequence ID" value="MBELARI_LOCUS18058"/>
    <property type="gene ID" value="MBELARI_LOCUS18058"/>
</dbReference>
<evidence type="ECO:0000256" key="2">
    <source>
        <dbReference type="SAM" id="MobiDB-lite"/>
    </source>
</evidence>
<dbReference type="PANTHER" id="PTHR13371">
    <property type="entry name" value="GLYCINE-, GLUTAMATE-, THIENYLCYCLOHEXYLPIPERIDINE-BINDING PROTEIN"/>
    <property type="match status" value="1"/>
</dbReference>
<dbReference type="InterPro" id="IPR001943">
    <property type="entry name" value="UVR_dom"/>
</dbReference>
<dbReference type="AlphaFoldDB" id="A0AAF3J5U2"/>
<dbReference type="Gene3D" id="4.10.860.10">
    <property type="entry name" value="UVR domain"/>
    <property type="match status" value="1"/>
</dbReference>
<feature type="compositionally biased region" description="Basic and acidic residues" evidence="2">
    <location>
        <begin position="788"/>
        <end position="797"/>
    </location>
</feature>
<dbReference type="Pfam" id="PF21039">
    <property type="entry name" value="CEP104_ZnF"/>
    <property type="match status" value="1"/>
</dbReference>
<feature type="domain" description="UVR" evidence="3">
    <location>
        <begin position="226"/>
        <end position="261"/>
    </location>
</feature>
<dbReference type="GO" id="GO:0005929">
    <property type="term" value="C:cilium"/>
    <property type="evidence" value="ECO:0007669"/>
    <property type="project" value="TreeGrafter"/>
</dbReference>
<evidence type="ECO:0000259" key="3">
    <source>
        <dbReference type="PROSITE" id="PS50151"/>
    </source>
</evidence>
<keyword evidence="1" id="KW-0175">Coiled coil</keyword>
<reference evidence="5" key="1">
    <citation type="submission" date="2024-02" db="UniProtKB">
        <authorList>
            <consortium name="WormBaseParasite"/>
        </authorList>
    </citation>
    <scope>IDENTIFICATION</scope>
</reference>
<evidence type="ECO:0000313" key="5">
    <source>
        <dbReference type="WBParaSite" id="MBELARI_LOCUS18058"/>
    </source>
</evidence>
<dbReference type="InterPro" id="IPR048738">
    <property type="entry name" value="CEP104_Znf"/>
</dbReference>
<dbReference type="Pfam" id="PF21040">
    <property type="entry name" value="CEP104-like_TOG"/>
    <property type="match status" value="1"/>
</dbReference>
<name>A0AAF3J5U2_9BILA</name>
<feature type="region of interest" description="Disordered" evidence="2">
    <location>
        <begin position="271"/>
        <end position="511"/>
    </location>
</feature>
<feature type="compositionally biased region" description="Basic and acidic residues" evidence="2">
    <location>
        <begin position="763"/>
        <end position="779"/>
    </location>
</feature>
<feature type="region of interest" description="Disordered" evidence="2">
    <location>
        <begin position="744"/>
        <end position="859"/>
    </location>
</feature>
<dbReference type="Pfam" id="PF02151">
    <property type="entry name" value="UVR"/>
    <property type="match status" value="1"/>
</dbReference>
<sequence length="951" mass="108544">MSELDFRVIEVNKQNDFDEIPPQLLVTKEWISERDCEFPQTLLIETRRRANVEKLQILVHNSYIPRKVVIETNRTSILQSDDRKHFTKLGEVSFKEKKSSATKHELKTVYMDEKLSRIRLKIDESYVNRVSNPYNQVGLIQLKIFGLYVPDEPENFSFKYIDERQKIGDAEGGLHSSSEIVDNKYTEELLELGRILEKNKKRCVQEENFKKAKEAQLSQRLLKKATKEMEELEKDKNAAIQDEDFQRAQDLKDEMKTLRGNVLASIDPRFLEYVPNDPGPSSLPETPGKPSPLYDHSGTAIPPPKLFKPIELSPRNSVQNPPILRVSQPTPLSHSLPFLSTAASDPFPPTPREDREKLSFSPREPTPKPKGDLPIRSPVGSRSPKPPTAPIRSPTPIKSPVRTQQRGTRSPPSHSSSHRRPPSLDSPVDFRRLPTTAQSPDHDYYETKRPATRESYIPAGSLEKPRTRTGSNRFYEKENMVVPAALRNRRSSDPEMHRRPNDHREDKSGHNEHGFLEAVHPSDRSTAQRSIQKFGLSTVQKIYSKDYNKRRDGLTELQKRLEDYSGKGSKSSEALDAALPLLTRCLRDALYSVYSSALDVFRYIGHDFIPESQLEKSAPPKMATACAEPLISALGNLAKDQRFVSETEDVLTDVLSTDPKMNKAFMAKFLAPFESGTQKSDRPRARIVLQQAAQYEVPNDEAGFNEKPIARFSISAMKHSDSEVKNIGKELFLMTYEHGDRKTLRRLLPDDTPSTRNPVYRQLHGEIKEIDGEERDNSRRSNTRNTRNTRDGRDTRNTRTSSSTGARDESRDQRKTSSSTHRGSTSADGNRGRSAERGRRASEKKPLKSNLRPPRIKDDSEEIDLDKVCMFCGQYNDEWNSGEKFDAHYLNDCPMLRKCDKCNEVLEISSLKEHYLLECVGKDSYRQLSITLKYIYSVSQELPSRPMYSLS</sequence>
<feature type="coiled-coil region" evidence="1">
    <location>
        <begin position="215"/>
        <end position="249"/>
    </location>
</feature>
<feature type="compositionally biased region" description="Polar residues" evidence="2">
    <location>
        <begin position="816"/>
        <end position="828"/>
    </location>
</feature>
<dbReference type="Pfam" id="PF21038">
    <property type="entry name" value="CEP104_N"/>
    <property type="match status" value="1"/>
</dbReference>
<feature type="compositionally biased region" description="Basic and acidic residues" evidence="2">
    <location>
        <begin position="830"/>
        <end position="846"/>
    </location>
</feature>
<protein>
    <submittedName>
        <fullName evidence="5">UVR domain-containing protein</fullName>
    </submittedName>
</protein>
<evidence type="ECO:0000313" key="4">
    <source>
        <dbReference type="Proteomes" id="UP000887575"/>
    </source>
</evidence>
<keyword evidence="4" id="KW-1185">Reference proteome</keyword>
<dbReference type="PROSITE" id="PS50151">
    <property type="entry name" value="UVR"/>
    <property type="match status" value="1"/>
</dbReference>
<evidence type="ECO:0000256" key="1">
    <source>
        <dbReference type="SAM" id="Coils"/>
    </source>
</evidence>
<dbReference type="PANTHER" id="PTHR13371:SF0">
    <property type="entry name" value="CENTROSOMAL PROTEIN OF 104 KDA"/>
    <property type="match status" value="1"/>
</dbReference>
<dbReference type="Gene3D" id="1.25.10.10">
    <property type="entry name" value="Leucine-rich Repeat Variant"/>
    <property type="match status" value="1"/>
</dbReference>
<dbReference type="InterPro" id="IPR048739">
    <property type="entry name" value="CEP104_N"/>
</dbReference>
<dbReference type="Proteomes" id="UP000887575">
    <property type="component" value="Unassembled WGS sequence"/>
</dbReference>
<feature type="compositionally biased region" description="Basic and acidic residues" evidence="2">
    <location>
        <begin position="440"/>
        <end position="452"/>
    </location>
</feature>
<dbReference type="InterPro" id="IPR052607">
    <property type="entry name" value="CEP104-like"/>
</dbReference>
<feature type="compositionally biased region" description="Basic and acidic residues" evidence="2">
    <location>
        <begin position="806"/>
        <end position="815"/>
    </location>
</feature>
<organism evidence="4 5">
    <name type="scientific">Mesorhabditis belari</name>
    <dbReference type="NCBI Taxonomy" id="2138241"/>
    <lineage>
        <taxon>Eukaryota</taxon>
        <taxon>Metazoa</taxon>
        <taxon>Ecdysozoa</taxon>
        <taxon>Nematoda</taxon>
        <taxon>Chromadorea</taxon>
        <taxon>Rhabditida</taxon>
        <taxon>Rhabditina</taxon>
        <taxon>Rhabditomorpha</taxon>
        <taxon>Rhabditoidea</taxon>
        <taxon>Rhabditidae</taxon>
        <taxon>Mesorhabditinae</taxon>
        <taxon>Mesorhabditis</taxon>
    </lineage>
</organism>